<evidence type="ECO:0008006" key="2">
    <source>
        <dbReference type="Google" id="ProtNLM"/>
    </source>
</evidence>
<protein>
    <recommendedName>
        <fullName evidence="2">DUF4365 domain-containing protein</fullName>
    </recommendedName>
</protein>
<organism evidence="1">
    <name type="scientific">Streptomyces sp. R02</name>
    <dbReference type="NCBI Taxonomy" id="3238623"/>
    <lineage>
        <taxon>Bacteria</taxon>
        <taxon>Bacillati</taxon>
        <taxon>Actinomycetota</taxon>
        <taxon>Actinomycetes</taxon>
        <taxon>Kitasatosporales</taxon>
        <taxon>Streptomycetaceae</taxon>
        <taxon>Streptomyces</taxon>
    </lineage>
</organism>
<sequence>MEAQTKKDPDRAKCWAYHSAYLHAKYDLPVLLVVVRRDRSTAAWAAGPFACTVDPWTTQVTRPFVLGPQSVPERELQGRHTGNDVRARITTCTDLDRLHDWLDRSGTVERAEDLFVEGSPDS</sequence>
<name>A0AB39LNS3_9ACTN</name>
<dbReference type="AlphaFoldDB" id="A0AB39LNS3"/>
<proteinExistence type="predicted"/>
<accession>A0AB39LNS3</accession>
<dbReference type="EMBL" id="CP163429">
    <property type="protein sequence ID" value="XDP95176.1"/>
    <property type="molecule type" value="Genomic_DNA"/>
</dbReference>
<evidence type="ECO:0000313" key="1">
    <source>
        <dbReference type="EMBL" id="XDP95176.1"/>
    </source>
</evidence>
<gene>
    <name evidence="1" type="ORF">AB5J57_17370</name>
</gene>
<reference evidence="1" key="1">
    <citation type="submission" date="2024-07" db="EMBL/GenBank/DDBJ databases">
        <authorList>
            <person name="Yu S.T."/>
        </authorList>
    </citation>
    <scope>NUCLEOTIDE SEQUENCE</scope>
    <source>
        <strain evidence="1">R02</strain>
    </source>
</reference>
<dbReference type="RefSeq" id="WP_369156854.1">
    <property type="nucleotide sequence ID" value="NZ_CP163429.1"/>
</dbReference>